<dbReference type="PANTHER" id="PTHR42755:SF1">
    <property type="entry name" value="3-DEOXY-D-MANNO-OCTULOSONIC ACID TRANSFERASE, MITOCHONDRIAL-RELATED"/>
    <property type="match status" value="1"/>
</dbReference>
<evidence type="ECO:0000256" key="6">
    <source>
        <dbReference type="ARBA" id="ARBA00049183"/>
    </source>
</evidence>
<dbReference type="InterPro" id="IPR039901">
    <property type="entry name" value="Kdotransferase"/>
</dbReference>
<dbReference type="EC" id="2.4.99.12" evidence="2 9"/>
<evidence type="ECO:0000256" key="3">
    <source>
        <dbReference type="ARBA" id="ARBA00019077"/>
    </source>
</evidence>
<evidence type="ECO:0000313" key="11">
    <source>
        <dbReference type="EMBL" id="MBB6147072.1"/>
    </source>
</evidence>
<keyword evidence="4 9" id="KW-0808">Transferase</keyword>
<evidence type="ECO:0000256" key="1">
    <source>
        <dbReference type="ARBA" id="ARBA00004713"/>
    </source>
</evidence>
<sequence length="419" mass="46326">MFALYSFALLLVLLVGSPYWIFRMATSGKYREGLSERLGFVPRRLRRAEPQPTIWVHAVSVGEVLAASSLIAQLKVRADGCRVVVSTTTRTGQKIARDRFGAENVFYFPLDFAFAVRAYLRALRPALLVLLETEFWPRMLAECYRAKVPVTVVNARISDRSWPRYFKLRRLWKKLLGPTTLVLAQSEQDAERLMAIGAGNVEVSGNLKFDIRVHKPAPVTEALRQFLTSGQKVIVCGSTLEGEEEMLLNAVPPACITILAPRHPDRFSAVAQLLKRRDARWLRRSEWLRAPDPLRPGTVLLLDSIGELASVYSVASLAFIGGSLIPAGGHNPLEPAQFAVPILMGSHYENFRSMVEVLRSVQAIQIVTSENLQASIANLLEHPGEAAAMGERARAIFDSEAGGTDRTLAKLLELVGADA</sequence>
<dbReference type="GO" id="GO:0009245">
    <property type="term" value="P:lipid A biosynthetic process"/>
    <property type="evidence" value="ECO:0007669"/>
    <property type="project" value="TreeGrafter"/>
</dbReference>
<dbReference type="GO" id="GO:0005886">
    <property type="term" value="C:plasma membrane"/>
    <property type="evidence" value="ECO:0007669"/>
    <property type="project" value="UniProtKB-SubCell"/>
</dbReference>
<dbReference type="PANTHER" id="PTHR42755">
    <property type="entry name" value="3-DEOXY-MANNO-OCTULOSONATE CYTIDYLYLTRANSFERASE"/>
    <property type="match status" value="1"/>
</dbReference>
<comment type="similarity">
    <text evidence="9">Belongs to the glycosyltransferase group 1 family.</text>
</comment>
<evidence type="ECO:0000256" key="2">
    <source>
        <dbReference type="ARBA" id="ARBA00012621"/>
    </source>
</evidence>
<evidence type="ECO:0000259" key="10">
    <source>
        <dbReference type="Pfam" id="PF04413"/>
    </source>
</evidence>
<evidence type="ECO:0000313" key="12">
    <source>
        <dbReference type="Proteomes" id="UP000538666"/>
    </source>
</evidence>
<comment type="catalytic activity">
    <reaction evidence="6 9">
        <text>lipid IVA (E. coli) + CMP-3-deoxy-beta-D-manno-octulosonate = alpha-Kdo-(2-&gt;6)-lipid IVA (E. coli) + CMP + H(+)</text>
        <dbReference type="Rhea" id="RHEA:28066"/>
        <dbReference type="ChEBI" id="CHEBI:15378"/>
        <dbReference type="ChEBI" id="CHEBI:58603"/>
        <dbReference type="ChEBI" id="CHEBI:60364"/>
        <dbReference type="ChEBI" id="CHEBI:60377"/>
        <dbReference type="ChEBI" id="CHEBI:85987"/>
        <dbReference type="EC" id="2.4.99.12"/>
    </reaction>
</comment>
<dbReference type="Gene3D" id="3.40.50.2000">
    <property type="entry name" value="Glycogen Phosphorylase B"/>
    <property type="match status" value="1"/>
</dbReference>
<dbReference type="UniPathway" id="UPA00958"/>
<evidence type="ECO:0000256" key="4">
    <source>
        <dbReference type="ARBA" id="ARBA00022679"/>
    </source>
</evidence>
<name>A0A841K0F2_9BACT</name>
<comment type="pathway">
    <text evidence="1 9">Bacterial outer membrane biogenesis; LPS core biosynthesis.</text>
</comment>
<organism evidence="11 12">
    <name type="scientific">Silvibacterium bohemicum</name>
    <dbReference type="NCBI Taxonomy" id="1577686"/>
    <lineage>
        <taxon>Bacteria</taxon>
        <taxon>Pseudomonadati</taxon>
        <taxon>Acidobacteriota</taxon>
        <taxon>Terriglobia</taxon>
        <taxon>Terriglobales</taxon>
        <taxon>Acidobacteriaceae</taxon>
        <taxon>Silvibacterium</taxon>
    </lineage>
</organism>
<keyword evidence="9" id="KW-1003">Cell membrane</keyword>
<dbReference type="GO" id="GO:0043842">
    <property type="term" value="F:Kdo transferase activity"/>
    <property type="evidence" value="ECO:0007669"/>
    <property type="project" value="UniProtKB-EC"/>
</dbReference>
<feature type="site" description="Transition state stabilizer" evidence="8">
    <location>
        <position position="208"/>
    </location>
</feature>
<evidence type="ECO:0000256" key="7">
    <source>
        <dbReference type="PIRSR" id="PIRSR639901-1"/>
    </source>
</evidence>
<dbReference type="OrthoDB" id="9789797at2"/>
<gene>
    <name evidence="11" type="ORF">HNQ77_005057</name>
</gene>
<accession>A0A841K0F2</accession>
<evidence type="ECO:0000256" key="8">
    <source>
        <dbReference type="PIRSR" id="PIRSR639901-2"/>
    </source>
</evidence>
<feature type="site" description="Transition state stabilizer" evidence="8">
    <location>
        <position position="132"/>
    </location>
</feature>
<dbReference type="InterPro" id="IPR007507">
    <property type="entry name" value="Glycos_transf_N"/>
</dbReference>
<dbReference type="EMBL" id="JACHEK010000012">
    <property type="protein sequence ID" value="MBB6147072.1"/>
    <property type="molecule type" value="Genomic_DNA"/>
</dbReference>
<dbReference type="RefSeq" id="WP_050059979.1">
    <property type="nucleotide sequence ID" value="NZ_JACHEK010000012.1"/>
</dbReference>
<comment type="caution">
    <text evidence="11">The sequence shown here is derived from an EMBL/GenBank/DDBJ whole genome shotgun (WGS) entry which is preliminary data.</text>
</comment>
<evidence type="ECO:0000256" key="9">
    <source>
        <dbReference type="RuleBase" id="RU365103"/>
    </source>
</evidence>
<proteinExistence type="inferred from homology"/>
<dbReference type="Gene3D" id="3.40.50.11720">
    <property type="entry name" value="3-Deoxy-D-manno-octulosonic-acid transferase, N-terminal domain"/>
    <property type="match status" value="1"/>
</dbReference>
<dbReference type="Pfam" id="PF04413">
    <property type="entry name" value="Glycos_transf_N"/>
    <property type="match status" value="1"/>
</dbReference>
<evidence type="ECO:0000256" key="5">
    <source>
        <dbReference type="ARBA" id="ARBA00031445"/>
    </source>
</evidence>
<comment type="subcellular location">
    <subcellularLocation>
        <location evidence="9">Cell membrane</location>
    </subcellularLocation>
</comment>
<dbReference type="SUPFAM" id="SSF53756">
    <property type="entry name" value="UDP-Glycosyltransferase/glycogen phosphorylase"/>
    <property type="match status" value="1"/>
</dbReference>
<dbReference type="Proteomes" id="UP000538666">
    <property type="component" value="Unassembled WGS sequence"/>
</dbReference>
<feature type="domain" description="3-deoxy-D-manno-octulosonic-acid transferase N-terminal" evidence="10">
    <location>
        <begin position="33"/>
        <end position="211"/>
    </location>
</feature>
<reference evidence="11 12" key="1">
    <citation type="submission" date="2020-08" db="EMBL/GenBank/DDBJ databases">
        <title>Genomic Encyclopedia of Type Strains, Phase IV (KMG-IV): sequencing the most valuable type-strain genomes for metagenomic binning, comparative biology and taxonomic classification.</title>
        <authorList>
            <person name="Goeker M."/>
        </authorList>
    </citation>
    <scope>NUCLEOTIDE SEQUENCE [LARGE SCALE GENOMIC DNA]</scope>
    <source>
        <strain evidence="11 12">DSM 103733</strain>
    </source>
</reference>
<keyword evidence="9" id="KW-0472">Membrane</keyword>
<comment type="function">
    <text evidence="9">Involved in lipopolysaccharide (LPS) biosynthesis. Catalyzes the transfer of 3-deoxy-D-manno-octulosonate (Kdo) residue(s) from CMP-Kdo to lipid IV(A), the tetraacyldisaccharide-1,4'-bisphosphate precursor of lipid A.</text>
</comment>
<dbReference type="AlphaFoldDB" id="A0A841K0F2"/>
<dbReference type="GO" id="GO:0009244">
    <property type="term" value="P:lipopolysaccharide core region biosynthetic process"/>
    <property type="evidence" value="ECO:0007669"/>
    <property type="project" value="UniProtKB-UniRule"/>
</dbReference>
<keyword evidence="9" id="KW-0448">Lipopolysaccharide biosynthesis</keyword>
<keyword evidence="12" id="KW-1185">Reference proteome</keyword>
<dbReference type="InterPro" id="IPR038107">
    <property type="entry name" value="Glycos_transf_N_sf"/>
</dbReference>
<keyword evidence="11" id="KW-0328">Glycosyltransferase</keyword>
<feature type="active site" description="Proton acceptor" evidence="7">
    <location>
        <position position="63"/>
    </location>
</feature>
<protein>
    <recommendedName>
        <fullName evidence="3 9">3-deoxy-D-manno-octulosonic acid transferase</fullName>
        <shortName evidence="9">Kdo transferase</shortName>
        <ecNumber evidence="2 9">2.4.99.12</ecNumber>
    </recommendedName>
    <alternativeName>
        <fullName evidence="5 9">Lipid IV(A) 3-deoxy-D-manno-octulosonic acid transferase</fullName>
    </alternativeName>
</protein>